<keyword evidence="1" id="KW-0472">Membrane</keyword>
<evidence type="ECO:0000313" key="2">
    <source>
        <dbReference type="EMBL" id="ABC18670.1"/>
    </source>
</evidence>
<sequence length="316" mass="34746">MDYFQLAFVAVFGAGLGVSAGGLCYSALRLLKAPRLALPRRKSREMPPVIRRFLHQGQGNEDELPPWLKQWSERTSLMLKRSGVHIPVMRYLVGLLAGGAGGFITGVTLMKNLPAAVILALSIALAPDVVLIGRVQNRRNKIIEQLAAAVRIFAAEFGDTPQVPRALSITAQKVPAPLGDILRQADTDLAAGKSIDDVCLYLMKELDFEYGRMFVQLLRLAWDDAAVRPLFTRLAGRIANLQGLIYKNASGMAYSRFMGMFVNALILPEFLLMRSVVPETGYFLVYNPLGRLLVVVCFLSILVGMILDRVLSGVET</sequence>
<feature type="transmembrane region" description="Helical" evidence="1">
    <location>
        <begin position="113"/>
        <end position="133"/>
    </location>
</feature>
<reference evidence="2" key="1">
    <citation type="submission" date="2005-12" db="EMBL/GenBank/DDBJ databases">
        <title>Complete sequence of Moorella thermoacetica ATCC 39073.</title>
        <authorList>
            <consortium name="US DOE Joint Genome Institute"/>
            <person name="Copeland A."/>
            <person name="Lucas S."/>
            <person name="Lapidus A."/>
            <person name="Barry K."/>
            <person name="Detter J.C."/>
            <person name="Glavina T."/>
            <person name="Hammon N."/>
            <person name="Israni S."/>
            <person name="Pitluck S."/>
            <person name="Chertkov O."/>
            <person name="Saunders E.H."/>
            <person name="Brettin T."/>
            <person name="Bruce D."/>
            <person name="Han C."/>
            <person name="Tapia R."/>
            <person name="Gilna P."/>
            <person name="Schmutz J."/>
            <person name="Larimer F."/>
            <person name="Land M."/>
            <person name="Kyrpides N."/>
            <person name="Anderson I."/>
            <person name="Richardson P."/>
            <person name="Ragsdale S."/>
        </authorList>
    </citation>
    <scope>NUCLEOTIDE SEQUENCE</scope>
    <source>
        <strain evidence="2">ATCC 39073</strain>
    </source>
</reference>
<feature type="transmembrane region" description="Helical" evidence="1">
    <location>
        <begin position="6"/>
        <end position="31"/>
    </location>
</feature>
<dbReference type="PANTHER" id="PTHR35007:SF4">
    <property type="entry name" value="CONSERVED TRANSMEMBRANE PROTEIN-RELATED"/>
    <property type="match status" value="1"/>
</dbReference>
<evidence type="ECO:0008006" key="3">
    <source>
        <dbReference type="Google" id="ProtNLM"/>
    </source>
</evidence>
<feature type="transmembrane region" description="Helical" evidence="1">
    <location>
        <begin position="88"/>
        <end position="107"/>
    </location>
</feature>
<dbReference type="PANTHER" id="PTHR35007">
    <property type="entry name" value="INTEGRAL MEMBRANE PROTEIN-RELATED"/>
    <property type="match status" value="1"/>
</dbReference>
<accession>Q2RLL9</accession>
<proteinExistence type="predicted"/>
<dbReference type="AlphaFoldDB" id="Q2RLL9"/>
<dbReference type="STRING" id="264732.Moth_0336"/>
<dbReference type="EnsemblBacteria" id="ABC18670">
    <property type="protein sequence ID" value="ABC18670"/>
    <property type="gene ID" value="Moth_0336"/>
</dbReference>
<organism evidence="2">
    <name type="scientific">Moorella thermoacetica (strain ATCC 39073 / JCM 9320)</name>
    <dbReference type="NCBI Taxonomy" id="264732"/>
    <lineage>
        <taxon>Bacteria</taxon>
        <taxon>Bacillati</taxon>
        <taxon>Bacillota</taxon>
        <taxon>Clostridia</taxon>
        <taxon>Neomoorellales</taxon>
        <taxon>Neomoorellaceae</taxon>
        <taxon>Neomoorella</taxon>
    </lineage>
</organism>
<name>Q2RLL9_MOOTA</name>
<keyword evidence="1" id="KW-0812">Transmembrane</keyword>
<gene>
    <name evidence="2" type="ordered locus">Moth_0336</name>
</gene>
<dbReference type="EMBL" id="CP000232">
    <property type="protein sequence ID" value="ABC18670.1"/>
    <property type="molecule type" value="Genomic_DNA"/>
</dbReference>
<keyword evidence="1" id="KW-1133">Transmembrane helix</keyword>
<dbReference type="OrthoDB" id="1726900at2"/>
<protein>
    <recommendedName>
        <fullName evidence="3">Type II secretion system protein GspF domain-containing protein</fullName>
    </recommendedName>
</protein>
<feature type="transmembrane region" description="Helical" evidence="1">
    <location>
        <begin position="289"/>
        <end position="307"/>
    </location>
</feature>
<dbReference type="KEGG" id="mta:Moth_0336"/>
<dbReference type="eggNOG" id="COG4965">
    <property type="taxonomic scope" value="Bacteria"/>
</dbReference>
<feature type="transmembrane region" description="Helical" evidence="1">
    <location>
        <begin position="257"/>
        <end position="277"/>
    </location>
</feature>
<dbReference type="HOGENOM" id="CLU_879456_0_0_9"/>
<evidence type="ECO:0000256" key="1">
    <source>
        <dbReference type="SAM" id="Phobius"/>
    </source>
</evidence>
<dbReference type="PATRIC" id="fig|264732.11.peg.360"/>